<reference evidence="2" key="1">
    <citation type="journal article" date="2013" name="Science">
        <title>The Amborella genome and the evolution of flowering plants.</title>
        <authorList>
            <consortium name="Amborella Genome Project"/>
        </authorList>
    </citation>
    <scope>NUCLEOTIDE SEQUENCE [LARGE SCALE GENOMIC DNA]</scope>
</reference>
<sequence>MDGGGKDVHYLFAEKDVLKCRILNLNNQINTLRDSTSTFIQEIIAGLRTTNFELQSNIGVGNLENEKLLKDIHELRSSQCAIKTIDDNSCILLQIAANEEEIIKLRGCIGGFQAQLALYACKG</sequence>
<evidence type="ECO:0000313" key="2">
    <source>
        <dbReference type="Proteomes" id="UP000017836"/>
    </source>
</evidence>
<gene>
    <name evidence="1" type="ORF">AMTR_s00106p00063410</name>
</gene>
<dbReference type="HOGENOM" id="CLU_2018317_0_0_1"/>
<accession>W1NZH4</accession>
<keyword evidence="2" id="KW-1185">Reference proteome</keyword>
<dbReference type="Proteomes" id="UP000017836">
    <property type="component" value="Unassembled WGS sequence"/>
</dbReference>
<proteinExistence type="predicted"/>
<dbReference type="EMBL" id="KI394815">
    <property type="protein sequence ID" value="ERN00691.1"/>
    <property type="molecule type" value="Genomic_DNA"/>
</dbReference>
<dbReference type="AlphaFoldDB" id="W1NZH4"/>
<dbReference type="Gramene" id="ERN00691">
    <property type="protein sequence ID" value="ERN00691"/>
    <property type="gene ID" value="AMTR_s00106p00063410"/>
</dbReference>
<organism evidence="1 2">
    <name type="scientific">Amborella trichopoda</name>
    <dbReference type="NCBI Taxonomy" id="13333"/>
    <lineage>
        <taxon>Eukaryota</taxon>
        <taxon>Viridiplantae</taxon>
        <taxon>Streptophyta</taxon>
        <taxon>Embryophyta</taxon>
        <taxon>Tracheophyta</taxon>
        <taxon>Spermatophyta</taxon>
        <taxon>Magnoliopsida</taxon>
        <taxon>Amborellales</taxon>
        <taxon>Amborellaceae</taxon>
        <taxon>Amborella</taxon>
    </lineage>
</organism>
<protein>
    <submittedName>
        <fullName evidence="1">Uncharacterized protein</fullName>
    </submittedName>
</protein>
<name>W1NZH4_AMBTC</name>
<evidence type="ECO:0000313" key="1">
    <source>
        <dbReference type="EMBL" id="ERN00691.1"/>
    </source>
</evidence>